<comment type="catalytic activity">
    <reaction evidence="5">
        <text>D-beta-lysine + L-lysyl-[protein] + ATP = N(6)-((3R)-3,6-diaminohexanoyl)-L-lysyl-[protein] + AMP + diphosphate + H(+)</text>
        <dbReference type="Rhea" id="RHEA:83435"/>
        <dbReference type="Rhea" id="RHEA-COMP:9752"/>
        <dbReference type="Rhea" id="RHEA-COMP:20131"/>
        <dbReference type="ChEBI" id="CHEBI:15378"/>
        <dbReference type="ChEBI" id="CHEBI:29969"/>
        <dbReference type="ChEBI" id="CHEBI:30616"/>
        <dbReference type="ChEBI" id="CHEBI:33019"/>
        <dbReference type="ChEBI" id="CHEBI:84138"/>
        <dbReference type="ChEBI" id="CHEBI:156053"/>
        <dbReference type="ChEBI" id="CHEBI:456215"/>
    </reaction>
    <physiologicalReaction direction="left-to-right" evidence="5">
        <dbReference type="Rhea" id="RHEA:83436"/>
    </physiologicalReaction>
</comment>
<dbReference type="GO" id="GO:0005524">
    <property type="term" value="F:ATP binding"/>
    <property type="evidence" value="ECO:0007669"/>
    <property type="project" value="UniProtKB-KW"/>
</dbReference>
<evidence type="ECO:0000313" key="8">
    <source>
        <dbReference type="Proteomes" id="UP000218767"/>
    </source>
</evidence>
<protein>
    <submittedName>
        <fullName evidence="7">Elongation factor P lysine(34) lysyltransferase</fullName>
        <ecNumber evidence="7">6.1.1.6</ecNumber>
    </submittedName>
</protein>
<dbReference type="InterPro" id="IPR004525">
    <property type="entry name" value="EpmA"/>
</dbReference>
<dbReference type="GO" id="GO:0006430">
    <property type="term" value="P:lysyl-tRNA aminoacylation"/>
    <property type="evidence" value="ECO:0007669"/>
    <property type="project" value="InterPro"/>
</dbReference>
<dbReference type="EC" id="6.1.1.6" evidence="7"/>
<dbReference type="PROSITE" id="PS50862">
    <property type="entry name" value="AA_TRNA_LIGASE_II"/>
    <property type="match status" value="1"/>
</dbReference>
<keyword evidence="2 7" id="KW-0436">Ligase</keyword>
<dbReference type="NCBIfam" id="NF006828">
    <property type="entry name" value="PRK09350.1"/>
    <property type="match status" value="1"/>
</dbReference>
<dbReference type="InterPro" id="IPR045864">
    <property type="entry name" value="aa-tRNA-synth_II/BPL/LPL"/>
</dbReference>
<dbReference type="InterPro" id="IPR018149">
    <property type="entry name" value="Lys-tRNA-synth_II_C"/>
</dbReference>
<evidence type="ECO:0000256" key="1">
    <source>
        <dbReference type="ARBA" id="ARBA00011738"/>
    </source>
</evidence>
<dbReference type="Proteomes" id="UP000218767">
    <property type="component" value="Unassembled WGS sequence"/>
</dbReference>
<dbReference type="PRINTS" id="PR00982">
    <property type="entry name" value="TRNASYNTHLYS"/>
</dbReference>
<comment type="caution">
    <text evidence="7">The sequence shown here is derived from an EMBL/GenBank/DDBJ whole genome shotgun (WGS) entry which is preliminary data.</text>
</comment>
<dbReference type="GO" id="GO:0005829">
    <property type="term" value="C:cytosol"/>
    <property type="evidence" value="ECO:0007669"/>
    <property type="project" value="TreeGrafter"/>
</dbReference>
<keyword evidence="7" id="KW-0648">Protein biosynthesis</keyword>
<evidence type="ECO:0000256" key="5">
    <source>
        <dbReference type="ARBA" id="ARBA00052794"/>
    </source>
</evidence>
<dbReference type="PANTHER" id="PTHR42918">
    <property type="entry name" value="LYSYL-TRNA SYNTHETASE"/>
    <property type="match status" value="1"/>
</dbReference>
<dbReference type="PANTHER" id="PTHR42918:SF6">
    <property type="entry name" value="ELONGATION FACTOR P--(R)-BETA-LYSINE LIGASE"/>
    <property type="match status" value="1"/>
</dbReference>
<dbReference type="GO" id="GO:0000049">
    <property type="term" value="F:tRNA binding"/>
    <property type="evidence" value="ECO:0007669"/>
    <property type="project" value="TreeGrafter"/>
</dbReference>
<sequence>MVDWKPSASLKNLQQRARVLAKIRYFFSERDVLEVETPLLASSTVPDVYIESIAAEVLEGNSSRRNFLQTSPEFFMKRLLASGSGSIYQIAKAFRQEEKGTRHNIEFTLLEWYRLSYSLDQLMTEVERLVQEVLDCGPISRFSYREIFQQHLQIDPHEITLDELQQLANTEIDLSSSDLSKTDYLQLLLSSSIEPQLPPFCIIYNYPKEQAALSTLAADEHGVVVAKRFELFGQGMELANGYFELSDAAEQRARFESDNATRKEKGLQIHDADEKLIAALESGLPSCSGVAMGVDRLLMLLVEAKNIGEVISFDSERA</sequence>
<dbReference type="InterPro" id="IPR004364">
    <property type="entry name" value="Aa-tRNA-synt_II"/>
</dbReference>
<dbReference type="InterPro" id="IPR006195">
    <property type="entry name" value="aa-tRNA-synth_II"/>
</dbReference>
<feature type="domain" description="Aminoacyl-transfer RNA synthetases class-II family profile" evidence="6">
    <location>
        <begin position="16"/>
        <end position="318"/>
    </location>
</feature>
<accession>A0A2A4WY26</accession>
<keyword evidence="4" id="KW-0067">ATP-binding</keyword>
<evidence type="ECO:0000313" key="7">
    <source>
        <dbReference type="EMBL" id="PCI75243.1"/>
    </source>
</evidence>
<keyword evidence="3" id="KW-0547">Nucleotide-binding</keyword>
<reference evidence="8" key="1">
    <citation type="submission" date="2017-08" db="EMBL/GenBank/DDBJ databases">
        <title>A dynamic microbial community with high functional redundancy inhabits the cold, oxic subseafloor aquifer.</title>
        <authorList>
            <person name="Tully B.J."/>
            <person name="Wheat C.G."/>
            <person name="Glazer B.T."/>
            <person name="Huber J.A."/>
        </authorList>
    </citation>
    <scope>NUCLEOTIDE SEQUENCE [LARGE SCALE GENOMIC DNA]</scope>
</reference>
<keyword evidence="7" id="KW-0251">Elongation factor</keyword>
<keyword evidence="7" id="KW-0808">Transferase</keyword>
<evidence type="ECO:0000256" key="2">
    <source>
        <dbReference type="ARBA" id="ARBA00022598"/>
    </source>
</evidence>
<dbReference type="FunFam" id="3.30.930.10:FF:000017">
    <property type="entry name" value="Elongation factor P--(R)-beta-lysine ligase"/>
    <property type="match status" value="1"/>
</dbReference>
<dbReference type="AlphaFoldDB" id="A0A2A4WY26"/>
<dbReference type="SUPFAM" id="SSF55681">
    <property type="entry name" value="Class II aaRS and biotin synthetases"/>
    <property type="match status" value="1"/>
</dbReference>
<organism evidence="7 8">
    <name type="scientific">SAR86 cluster bacterium</name>
    <dbReference type="NCBI Taxonomy" id="2030880"/>
    <lineage>
        <taxon>Bacteria</taxon>
        <taxon>Pseudomonadati</taxon>
        <taxon>Pseudomonadota</taxon>
        <taxon>Gammaproteobacteria</taxon>
        <taxon>SAR86 cluster</taxon>
    </lineage>
</organism>
<proteinExistence type="predicted"/>
<dbReference type="NCBIfam" id="TIGR00462">
    <property type="entry name" value="genX"/>
    <property type="match status" value="1"/>
</dbReference>
<comment type="subunit">
    <text evidence="1">Homodimer.</text>
</comment>
<gene>
    <name evidence="7" type="ORF">COB20_13295</name>
</gene>
<dbReference type="GO" id="GO:0003746">
    <property type="term" value="F:translation elongation factor activity"/>
    <property type="evidence" value="ECO:0007669"/>
    <property type="project" value="UniProtKB-KW"/>
</dbReference>
<dbReference type="GO" id="GO:0004824">
    <property type="term" value="F:lysine-tRNA ligase activity"/>
    <property type="evidence" value="ECO:0007669"/>
    <property type="project" value="UniProtKB-EC"/>
</dbReference>
<name>A0A2A4WY26_9GAMM</name>
<dbReference type="GO" id="GO:0016740">
    <property type="term" value="F:transferase activity"/>
    <property type="evidence" value="ECO:0007669"/>
    <property type="project" value="UniProtKB-KW"/>
</dbReference>
<evidence type="ECO:0000256" key="4">
    <source>
        <dbReference type="ARBA" id="ARBA00022840"/>
    </source>
</evidence>
<dbReference type="Gene3D" id="3.30.930.10">
    <property type="entry name" value="Bira Bifunctional Protein, Domain 2"/>
    <property type="match status" value="1"/>
</dbReference>
<dbReference type="EMBL" id="NVUL01000079">
    <property type="protein sequence ID" value="PCI75243.1"/>
    <property type="molecule type" value="Genomic_DNA"/>
</dbReference>
<dbReference type="Pfam" id="PF00152">
    <property type="entry name" value="tRNA-synt_2"/>
    <property type="match status" value="1"/>
</dbReference>
<evidence type="ECO:0000259" key="6">
    <source>
        <dbReference type="PROSITE" id="PS50862"/>
    </source>
</evidence>
<evidence type="ECO:0000256" key="3">
    <source>
        <dbReference type="ARBA" id="ARBA00022741"/>
    </source>
</evidence>